<name>A0A9P9BUY2_9PEZI</name>
<reference evidence="1" key="1">
    <citation type="journal article" date="2021" name="Nat. Commun.">
        <title>Genetic determinants of endophytism in the Arabidopsis root mycobiome.</title>
        <authorList>
            <person name="Mesny F."/>
            <person name="Miyauchi S."/>
            <person name="Thiergart T."/>
            <person name="Pickel B."/>
            <person name="Atanasova L."/>
            <person name="Karlsson M."/>
            <person name="Huettel B."/>
            <person name="Barry K.W."/>
            <person name="Haridas S."/>
            <person name="Chen C."/>
            <person name="Bauer D."/>
            <person name="Andreopoulos W."/>
            <person name="Pangilinan J."/>
            <person name="LaButti K."/>
            <person name="Riley R."/>
            <person name="Lipzen A."/>
            <person name="Clum A."/>
            <person name="Drula E."/>
            <person name="Henrissat B."/>
            <person name="Kohler A."/>
            <person name="Grigoriev I.V."/>
            <person name="Martin F.M."/>
            <person name="Hacquard S."/>
        </authorList>
    </citation>
    <scope>NUCLEOTIDE SEQUENCE</scope>
    <source>
        <strain evidence="1">MPI-CAGE-CH-0230</strain>
    </source>
</reference>
<dbReference type="RefSeq" id="XP_046019511.1">
    <property type="nucleotide sequence ID" value="XM_046161433.1"/>
</dbReference>
<sequence>MQAWVVRVVGATASLERNTAPAHSYTFDTRDISPAGLAGSLSSGHDKDSTLLVSVCGWSETTSVGTHLRCTVVRGASTEHTIAVLSAPIGVDTLDTIRPFVNHLAGWTQARGRARVVLCGSAYACPSAHAGGTWPAGALHNAVARIERIKDVRRALYPQGDEWHYRH</sequence>
<proteinExistence type="predicted"/>
<protein>
    <submittedName>
        <fullName evidence="1">Uncharacterized protein</fullName>
    </submittedName>
</protein>
<keyword evidence="2" id="KW-1185">Reference proteome</keyword>
<evidence type="ECO:0000313" key="1">
    <source>
        <dbReference type="EMBL" id="KAH7041456.1"/>
    </source>
</evidence>
<comment type="caution">
    <text evidence="1">The sequence shown here is derived from an EMBL/GenBank/DDBJ whole genome shotgun (WGS) entry which is preliminary data.</text>
</comment>
<dbReference type="EMBL" id="JAGTJQ010000001">
    <property type="protein sequence ID" value="KAH7041456.1"/>
    <property type="molecule type" value="Genomic_DNA"/>
</dbReference>
<organism evidence="1 2">
    <name type="scientific">Microdochium trichocladiopsis</name>
    <dbReference type="NCBI Taxonomy" id="1682393"/>
    <lineage>
        <taxon>Eukaryota</taxon>
        <taxon>Fungi</taxon>
        <taxon>Dikarya</taxon>
        <taxon>Ascomycota</taxon>
        <taxon>Pezizomycotina</taxon>
        <taxon>Sordariomycetes</taxon>
        <taxon>Xylariomycetidae</taxon>
        <taxon>Xylariales</taxon>
        <taxon>Microdochiaceae</taxon>
        <taxon>Microdochium</taxon>
    </lineage>
</organism>
<evidence type="ECO:0000313" key="2">
    <source>
        <dbReference type="Proteomes" id="UP000756346"/>
    </source>
</evidence>
<gene>
    <name evidence="1" type="ORF">B0I36DRAFT_392442</name>
</gene>
<dbReference type="Proteomes" id="UP000756346">
    <property type="component" value="Unassembled WGS sequence"/>
</dbReference>
<dbReference type="GeneID" id="70190979"/>
<accession>A0A9P9BUY2</accession>
<dbReference type="AlphaFoldDB" id="A0A9P9BUY2"/>